<dbReference type="RefSeq" id="WP_214155751.1">
    <property type="nucleotide sequence ID" value="NZ_JAHBAY010000004.1"/>
</dbReference>
<reference evidence="3 4" key="1">
    <citation type="submission" date="2021-05" db="EMBL/GenBank/DDBJ databases">
        <title>Kineosporia and Streptomyces sp. nov. two new marine actinobacteria isolated from Coral.</title>
        <authorList>
            <person name="Buangrab K."/>
            <person name="Sutthacheep M."/>
            <person name="Yeemin T."/>
            <person name="Harunari E."/>
            <person name="Igarashi Y."/>
            <person name="Kanchanasin P."/>
            <person name="Tanasupawat S."/>
            <person name="Phongsopitanun W."/>
        </authorList>
    </citation>
    <scope>NUCLEOTIDE SEQUENCE [LARGE SCALE GENOMIC DNA]</scope>
    <source>
        <strain evidence="3 4">J2-2</strain>
    </source>
</reference>
<dbReference type="PIRSF" id="PIRSF036666">
    <property type="entry name" value="G6S"/>
    <property type="match status" value="1"/>
</dbReference>
<feature type="domain" description="Sulfatase N-terminal" evidence="2">
    <location>
        <begin position="53"/>
        <end position="385"/>
    </location>
</feature>
<keyword evidence="1" id="KW-0732">Signal</keyword>
<dbReference type="Pfam" id="PF00884">
    <property type="entry name" value="Sulfatase"/>
    <property type="match status" value="1"/>
</dbReference>
<gene>
    <name evidence="3" type="ORF">KIH74_10995</name>
</gene>
<organism evidence="3 4">
    <name type="scientific">Kineosporia corallincola</name>
    <dbReference type="NCBI Taxonomy" id="2835133"/>
    <lineage>
        <taxon>Bacteria</taxon>
        <taxon>Bacillati</taxon>
        <taxon>Actinomycetota</taxon>
        <taxon>Actinomycetes</taxon>
        <taxon>Kineosporiales</taxon>
        <taxon>Kineosporiaceae</taxon>
        <taxon>Kineosporia</taxon>
    </lineage>
</organism>
<comment type="caution">
    <text evidence="3">The sequence shown here is derived from an EMBL/GenBank/DDBJ whole genome shotgun (WGS) entry which is preliminary data.</text>
</comment>
<sequence length="509" mass="55070">MLKKRVATLGAALMLALTACSSATAADNDTAAPQATGTSTGTAAKATSSSEKPNIVFVLVDDMDSGLLKYLPSVQQMQEEGTSFSDYYVSNSLCCASRSTIFTGMYPHNTGIFTNTVETGGGYVVFKGQGLDQDTFATDLQGAGYQTAIMGKFLNEYQPGSPKKPTTTNPVGWDEWALSASGYNGFNYNLNENGEVTHYGKAEDDYLTDVISAKGQDFIKRSAGSDEPFFLEMSVFTPHKPAVPAPRHAELYPNLKAPRTATYDKKNKNPATWMANQKISKASAKTMDEEYRRRAQTLASVDEMITALRAQLTASGVADNTYIVFSSDNGYHMGEHKLVSGKMTAFDTDINVPLVVLGPDVPAGRTTDAMASNIDLRPTFTDMANTTSPSHIDGQSLVPLWSGGSTPVTDRKQLLVEHKGIGLDDNDPDQGIFRSPIPPDYAAIRSKDFLYVKYNSGDREYYDLKKDPNETDNIAGSLSAKRIKQLDATVHKLRACSGQKSCSKAEALG</sequence>
<dbReference type="SUPFAM" id="SSF53649">
    <property type="entry name" value="Alkaline phosphatase-like"/>
    <property type="match status" value="1"/>
</dbReference>
<evidence type="ECO:0000313" key="4">
    <source>
        <dbReference type="Proteomes" id="UP001197247"/>
    </source>
</evidence>
<evidence type="ECO:0000313" key="3">
    <source>
        <dbReference type="EMBL" id="MBT0769449.1"/>
    </source>
</evidence>
<accession>A0ABS5TIP8</accession>
<keyword evidence="4" id="KW-1185">Reference proteome</keyword>
<dbReference type="EMBL" id="JAHBAY010000004">
    <property type="protein sequence ID" value="MBT0769449.1"/>
    <property type="molecule type" value="Genomic_DNA"/>
</dbReference>
<dbReference type="Proteomes" id="UP001197247">
    <property type="component" value="Unassembled WGS sequence"/>
</dbReference>
<dbReference type="PROSITE" id="PS51257">
    <property type="entry name" value="PROKAR_LIPOPROTEIN"/>
    <property type="match status" value="1"/>
</dbReference>
<feature type="chain" id="PRO_5046425782" evidence="1">
    <location>
        <begin position="26"/>
        <end position="509"/>
    </location>
</feature>
<dbReference type="InterPro" id="IPR000917">
    <property type="entry name" value="Sulfatase_N"/>
</dbReference>
<dbReference type="CDD" id="cd16147">
    <property type="entry name" value="G6S"/>
    <property type="match status" value="1"/>
</dbReference>
<feature type="signal peptide" evidence="1">
    <location>
        <begin position="1"/>
        <end position="25"/>
    </location>
</feature>
<dbReference type="InterPro" id="IPR017850">
    <property type="entry name" value="Alkaline_phosphatase_core_sf"/>
</dbReference>
<protein>
    <submittedName>
        <fullName evidence="3">Sulfatase</fullName>
    </submittedName>
</protein>
<dbReference type="InterPro" id="IPR012251">
    <property type="entry name" value="GlcNAc_6-SO4ase"/>
</dbReference>
<dbReference type="PANTHER" id="PTHR43108">
    <property type="entry name" value="N-ACETYLGLUCOSAMINE-6-SULFATASE FAMILY MEMBER"/>
    <property type="match status" value="1"/>
</dbReference>
<dbReference type="PANTHER" id="PTHR43108:SF8">
    <property type="entry name" value="SD21168P"/>
    <property type="match status" value="1"/>
</dbReference>
<evidence type="ECO:0000256" key="1">
    <source>
        <dbReference type="SAM" id="SignalP"/>
    </source>
</evidence>
<name>A0ABS5TIP8_9ACTN</name>
<evidence type="ECO:0000259" key="2">
    <source>
        <dbReference type="Pfam" id="PF00884"/>
    </source>
</evidence>
<dbReference type="Gene3D" id="3.40.720.10">
    <property type="entry name" value="Alkaline Phosphatase, subunit A"/>
    <property type="match status" value="1"/>
</dbReference>
<proteinExistence type="predicted"/>